<sequence length="514" mass="53875">MDSGTLIAGRYRLDRVIASGGMGAVWRAEDERLDRTVAVKVLHAGLDGSQRPRDRFEREAKTLASLKGPGCVEVYDFGEEPDGDRTVVYLVMELVDGVSLAELLHREERLDPARTMRIVAEAAEALAAAHRRGIVHRDIKPGNLLIDADDRVKVVDFGISLFANRSRLTPSDQVLGTAPYVSPEQLRDKGVTGASDLYSLGAVAYECLTGTPPFDAADPAAVIHGHLYSEPPALPADVPVEVAVVVSRSLSKSPEERWESGDVLAAAARAATTGRHPAVTPPAFASAPADANAAEARTPDVPLQAAQPPFMPPVTPPSQPAAVEPPAEDPRRRRRLVLIGLAAVLALTVIAVVALNPFSGDGKVADGEDDTSPTLSASTSASGSAAAQEPSSSASASPAESEAPTEEEPEDDGGGSEPEGNTGGGNEDEDEPLKEGGGPVPDVRGGTTFDARDQLNGEGFANVVAQVGYYYIVPEPEHCTVIDQSPAAGETADYSGQITVYFHERTAEGTSCLL</sequence>
<evidence type="ECO:0000313" key="14">
    <source>
        <dbReference type="EMBL" id="MDN3238313.1"/>
    </source>
</evidence>
<feature type="compositionally biased region" description="Low complexity" evidence="10">
    <location>
        <begin position="281"/>
        <end position="296"/>
    </location>
</feature>
<evidence type="ECO:0000256" key="2">
    <source>
        <dbReference type="ARBA" id="ARBA00022527"/>
    </source>
</evidence>
<proteinExistence type="predicted"/>
<evidence type="ECO:0000256" key="4">
    <source>
        <dbReference type="ARBA" id="ARBA00022737"/>
    </source>
</evidence>
<evidence type="ECO:0000313" key="15">
    <source>
        <dbReference type="Proteomes" id="UP001171902"/>
    </source>
</evidence>
<keyword evidence="11" id="KW-0812">Transmembrane</keyword>
<name>A0ABT7YI85_9ACTN</name>
<dbReference type="PANTHER" id="PTHR43289:SF6">
    <property type="entry name" value="SERINE_THREONINE-PROTEIN KINASE NEKL-3"/>
    <property type="match status" value="1"/>
</dbReference>
<evidence type="ECO:0000256" key="7">
    <source>
        <dbReference type="ARBA" id="ARBA00022840"/>
    </source>
</evidence>
<keyword evidence="4" id="KW-0677">Repeat</keyword>
<feature type="domain" description="Protein kinase" evidence="12">
    <location>
        <begin position="11"/>
        <end position="279"/>
    </location>
</feature>
<keyword evidence="7" id="KW-0067">ATP-binding</keyword>
<comment type="catalytic activity">
    <reaction evidence="8">
        <text>L-threonyl-[protein] + ATP = O-phospho-L-threonyl-[protein] + ADP + H(+)</text>
        <dbReference type="Rhea" id="RHEA:46608"/>
        <dbReference type="Rhea" id="RHEA-COMP:11060"/>
        <dbReference type="Rhea" id="RHEA-COMP:11605"/>
        <dbReference type="ChEBI" id="CHEBI:15378"/>
        <dbReference type="ChEBI" id="CHEBI:30013"/>
        <dbReference type="ChEBI" id="CHEBI:30616"/>
        <dbReference type="ChEBI" id="CHEBI:61977"/>
        <dbReference type="ChEBI" id="CHEBI:456216"/>
        <dbReference type="EC" id="2.7.11.1"/>
    </reaction>
</comment>
<dbReference type="SUPFAM" id="SSF56112">
    <property type="entry name" value="Protein kinase-like (PK-like)"/>
    <property type="match status" value="1"/>
</dbReference>
<dbReference type="InterPro" id="IPR008271">
    <property type="entry name" value="Ser/Thr_kinase_AS"/>
</dbReference>
<accession>A0ABT7YI85</accession>
<dbReference type="InterPro" id="IPR005543">
    <property type="entry name" value="PASTA_dom"/>
</dbReference>
<dbReference type="Gene3D" id="3.30.10.20">
    <property type="match status" value="1"/>
</dbReference>
<dbReference type="CDD" id="cd06577">
    <property type="entry name" value="PASTA_pknB"/>
    <property type="match status" value="1"/>
</dbReference>
<feature type="compositionally biased region" description="Pro residues" evidence="10">
    <location>
        <begin position="309"/>
        <end position="319"/>
    </location>
</feature>
<evidence type="ECO:0000256" key="1">
    <source>
        <dbReference type="ARBA" id="ARBA00012513"/>
    </source>
</evidence>
<gene>
    <name evidence="14" type="ORF">QWI33_01115</name>
</gene>
<dbReference type="CDD" id="cd14014">
    <property type="entry name" value="STKc_PknB_like"/>
    <property type="match status" value="1"/>
</dbReference>
<comment type="catalytic activity">
    <reaction evidence="9">
        <text>L-seryl-[protein] + ATP = O-phospho-L-seryl-[protein] + ADP + H(+)</text>
        <dbReference type="Rhea" id="RHEA:17989"/>
        <dbReference type="Rhea" id="RHEA-COMP:9863"/>
        <dbReference type="Rhea" id="RHEA-COMP:11604"/>
        <dbReference type="ChEBI" id="CHEBI:15378"/>
        <dbReference type="ChEBI" id="CHEBI:29999"/>
        <dbReference type="ChEBI" id="CHEBI:30616"/>
        <dbReference type="ChEBI" id="CHEBI:83421"/>
        <dbReference type="ChEBI" id="CHEBI:456216"/>
        <dbReference type="EC" id="2.7.11.1"/>
    </reaction>
</comment>
<keyword evidence="3" id="KW-0808">Transferase</keyword>
<reference evidence="14" key="1">
    <citation type="submission" date="2023-06" db="EMBL/GenBank/DDBJ databases">
        <title>Gycomyces niveus sp.nov., a novel actinomycete isolated from soil in Shouguang.</title>
        <authorList>
            <person name="Yang X."/>
            <person name="Zhao J."/>
        </authorList>
    </citation>
    <scope>NUCLEOTIDE SEQUENCE</scope>
    <source>
        <strain evidence="14">NEAU C2</strain>
    </source>
</reference>
<dbReference type="Gene3D" id="1.10.510.10">
    <property type="entry name" value="Transferase(Phosphotransferase) domain 1"/>
    <property type="match status" value="1"/>
</dbReference>
<evidence type="ECO:0000256" key="8">
    <source>
        <dbReference type="ARBA" id="ARBA00047899"/>
    </source>
</evidence>
<feature type="domain" description="PASTA" evidence="13">
    <location>
        <begin position="434"/>
        <end position="504"/>
    </location>
</feature>
<evidence type="ECO:0000256" key="10">
    <source>
        <dbReference type="SAM" id="MobiDB-lite"/>
    </source>
</evidence>
<evidence type="ECO:0000256" key="6">
    <source>
        <dbReference type="ARBA" id="ARBA00022777"/>
    </source>
</evidence>
<feature type="region of interest" description="Disordered" evidence="10">
    <location>
        <begin position="274"/>
        <end position="330"/>
    </location>
</feature>
<evidence type="ECO:0000259" key="12">
    <source>
        <dbReference type="PROSITE" id="PS50011"/>
    </source>
</evidence>
<organism evidence="14 15">
    <name type="scientific">Glycomyces tritici</name>
    <dbReference type="NCBI Taxonomy" id="2665176"/>
    <lineage>
        <taxon>Bacteria</taxon>
        <taxon>Bacillati</taxon>
        <taxon>Actinomycetota</taxon>
        <taxon>Actinomycetes</taxon>
        <taxon>Glycomycetales</taxon>
        <taxon>Glycomycetaceae</taxon>
        <taxon>Glycomyces</taxon>
    </lineage>
</organism>
<dbReference type="Proteomes" id="UP001171902">
    <property type="component" value="Unassembled WGS sequence"/>
</dbReference>
<dbReference type="PROSITE" id="PS00108">
    <property type="entry name" value="PROTEIN_KINASE_ST"/>
    <property type="match status" value="1"/>
</dbReference>
<keyword evidence="15" id="KW-1185">Reference proteome</keyword>
<dbReference type="EC" id="2.7.11.1" evidence="1"/>
<dbReference type="PANTHER" id="PTHR43289">
    <property type="entry name" value="MITOGEN-ACTIVATED PROTEIN KINASE KINASE KINASE 20-RELATED"/>
    <property type="match status" value="1"/>
</dbReference>
<dbReference type="RefSeq" id="WP_289954044.1">
    <property type="nucleotide sequence ID" value="NZ_JAUEMJ010000001.1"/>
</dbReference>
<dbReference type="InterPro" id="IPR000719">
    <property type="entry name" value="Prot_kinase_dom"/>
</dbReference>
<dbReference type="Gene3D" id="3.30.200.20">
    <property type="entry name" value="Phosphorylase Kinase, domain 1"/>
    <property type="match status" value="1"/>
</dbReference>
<feature type="compositionally biased region" description="Low complexity" evidence="10">
    <location>
        <begin position="376"/>
        <end position="402"/>
    </location>
</feature>
<keyword evidence="11" id="KW-0472">Membrane</keyword>
<dbReference type="PROSITE" id="PS50011">
    <property type="entry name" value="PROTEIN_KINASE_DOM"/>
    <property type="match status" value="1"/>
</dbReference>
<evidence type="ECO:0000256" key="9">
    <source>
        <dbReference type="ARBA" id="ARBA00048679"/>
    </source>
</evidence>
<dbReference type="PROSITE" id="PS51178">
    <property type="entry name" value="PASTA"/>
    <property type="match status" value="1"/>
</dbReference>
<keyword evidence="11" id="KW-1133">Transmembrane helix</keyword>
<comment type="caution">
    <text evidence="14">The sequence shown here is derived from an EMBL/GenBank/DDBJ whole genome shotgun (WGS) entry which is preliminary data.</text>
</comment>
<dbReference type="Pfam" id="PF00069">
    <property type="entry name" value="Pkinase"/>
    <property type="match status" value="1"/>
</dbReference>
<dbReference type="GO" id="GO:0004674">
    <property type="term" value="F:protein serine/threonine kinase activity"/>
    <property type="evidence" value="ECO:0007669"/>
    <property type="project" value="UniProtKB-KW"/>
</dbReference>
<keyword evidence="2 14" id="KW-0723">Serine/threonine-protein kinase</keyword>
<evidence type="ECO:0000256" key="11">
    <source>
        <dbReference type="SAM" id="Phobius"/>
    </source>
</evidence>
<keyword evidence="6 14" id="KW-0418">Kinase</keyword>
<dbReference type="EMBL" id="JAUEMJ010000001">
    <property type="protein sequence ID" value="MDN3238313.1"/>
    <property type="molecule type" value="Genomic_DNA"/>
</dbReference>
<evidence type="ECO:0000259" key="13">
    <source>
        <dbReference type="PROSITE" id="PS51178"/>
    </source>
</evidence>
<dbReference type="SMART" id="SM00220">
    <property type="entry name" value="S_TKc"/>
    <property type="match status" value="1"/>
</dbReference>
<dbReference type="Pfam" id="PF03793">
    <property type="entry name" value="PASTA"/>
    <property type="match status" value="1"/>
</dbReference>
<dbReference type="InterPro" id="IPR011009">
    <property type="entry name" value="Kinase-like_dom_sf"/>
</dbReference>
<feature type="compositionally biased region" description="Acidic residues" evidence="10">
    <location>
        <begin position="403"/>
        <end position="414"/>
    </location>
</feature>
<protein>
    <recommendedName>
        <fullName evidence="1">non-specific serine/threonine protein kinase</fullName>
        <ecNumber evidence="1">2.7.11.1</ecNumber>
    </recommendedName>
</protein>
<feature type="compositionally biased region" description="Gly residues" evidence="10">
    <location>
        <begin position="415"/>
        <end position="425"/>
    </location>
</feature>
<feature type="region of interest" description="Disordered" evidence="10">
    <location>
        <begin position="358"/>
        <end position="451"/>
    </location>
</feature>
<evidence type="ECO:0000256" key="5">
    <source>
        <dbReference type="ARBA" id="ARBA00022741"/>
    </source>
</evidence>
<keyword evidence="5" id="KW-0547">Nucleotide-binding</keyword>
<feature type="transmembrane region" description="Helical" evidence="11">
    <location>
        <begin position="336"/>
        <end position="355"/>
    </location>
</feature>
<evidence type="ECO:0000256" key="3">
    <source>
        <dbReference type="ARBA" id="ARBA00022679"/>
    </source>
</evidence>